<sequence length="740" mass="80421">MDSIWGDPWADNPKPKLPGPEKNDPVEVTTCEPVKPRTTLFSGGFEDEAGWGNFEESTGFDTDGADGADRNQELGWATSQGHEDEKDSTDRLAPEPPFKHTNASGILSPGWGDTHTLQLTQEPLQNNKQNDDSPEIPHSPAWESSRLSISSIPYAPGFLDSNYTDLGMQSTKLDEHSVSASLPRPSTSSTTKTVVSTDSNAFSDIQPSPTHHDGSRWERRPSNSDATDVSNNSLDSVRTSFEEAYVPSKQIGDSDFYTGKVEELSAMSTGSSRNIVPAEEAHKSMQEEQPHDGTDLDNLQAVVKGPRFSTNFNLVQDIFKAPIRSENHEQANDEVIDSTSTRKAWYRLTRPQTMREFNTGATDDSYVRVSWPKSHIRTETLKVATRWASEDRFNGHVVLGGKPGAATFGWDIPSDGSIIPPRPMSMIISSLPQREGSGKHLASHHRQSSMPHSSSRTNPSPVAQFGWSTSPTSSGDGVIASLGDVLESRAIPTAFEQHAPHGKQRQAEQVSVTAAAQSALPIASSLKEITTVSQSQPRPEKKQGLDLPGLSKLDTTEVTLNATLVDDDEWGEMVKSPSEPLSPMVLPYFSASAVEKNPSGIDEHVPIISTHRRPTPITAPPVAQSFPEHMLSPARQAALEAATATRFIKSQPTQSGSPTIRDNESRSSAIVSIKSAAGVIPVAPSSLLEADLSFFETPPQQPLSPNPSREVDASVQLSTKEEEHAQSIVRKIPDLSFMLR</sequence>
<dbReference type="OrthoDB" id="3941134at2759"/>
<name>A0A8H3ZG84_VENIN</name>
<proteinExistence type="predicted"/>
<dbReference type="EMBL" id="WNWR01000069">
    <property type="protein sequence ID" value="KAE9992142.1"/>
    <property type="molecule type" value="Genomic_DNA"/>
</dbReference>
<evidence type="ECO:0000313" key="6">
    <source>
        <dbReference type="Proteomes" id="UP000490939"/>
    </source>
</evidence>
<dbReference type="EMBL" id="WNWS01000169">
    <property type="protein sequence ID" value="KAE9976685.1"/>
    <property type="molecule type" value="Genomic_DNA"/>
</dbReference>
<feature type="compositionally biased region" description="Low complexity" evidence="1">
    <location>
        <begin position="178"/>
        <end position="199"/>
    </location>
</feature>
<dbReference type="Proteomes" id="UP000490939">
    <property type="component" value="Unassembled WGS sequence"/>
</dbReference>
<evidence type="ECO:0000313" key="3">
    <source>
        <dbReference type="EMBL" id="KAE9976685.1"/>
    </source>
</evidence>
<evidence type="ECO:0000256" key="1">
    <source>
        <dbReference type="SAM" id="MobiDB-lite"/>
    </source>
</evidence>
<reference evidence="4 6" key="1">
    <citation type="submission" date="2019-07" db="EMBL/GenBank/DDBJ databases">
        <title>Venturia inaequalis Genome Resource.</title>
        <authorList>
            <person name="Lichtner F.J."/>
        </authorList>
    </citation>
    <scope>NUCLEOTIDE SEQUENCE [LARGE SCALE GENOMIC DNA]</scope>
    <source>
        <strain evidence="3 5">120213</strain>
        <strain evidence="2">Bline_iso_100314</strain>
        <strain evidence="4 6">DMI_063113</strain>
    </source>
</reference>
<dbReference type="EMBL" id="WNWQ01000391">
    <property type="protein sequence ID" value="KAE9968927.1"/>
    <property type="molecule type" value="Genomic_DNA"/>
</dbReference>
<feature type="region of interest" description="Disordered" evidence="1">
    <location>
        <begin position="1"/>
        <end position="145"/>
    </location>
</feature>
<evidence type="ECO:0000313" key="2">
    <source>
        <dbReference type="EMBL" id="KAE9968927.1"/>
    </source>
</evidence>
<organism evidence="4 6">
    <name type="scientific">Venturia inaequalis</name>
    <name type="common">Apple scab fungus</name>
    <dbReference type="NCBI Taxonomy" id="5025"/>
    <lineage>
        <taxon>Eukaryota</taxon>
        <taxon>Fungi</taxon>
        <taxon>Dikarya</taxon>
        <taxon>Ascomycota</taxon>
        <taxon>Pezizomycotina</taxon>
        <taxon>Dothideomycetes</taxon>
        <taxon>Pleosporomycetidae</taxon>
        <taxon>Venturiales</taxon>
        <taxon>Venturiaceae</taxon>
        <taxon>Venturia</taxon>
    </lineage>
</organism>
<feature type="region of interest" description="Disordered" evidence="1">
    <location>
        <begin position="174"/>
        <end position="234"/>
    </location>
</feature>
<feature type="compositionally biased region" description="Basic and acidic residues" evidence="1">
    <location>
        <begin position="81"/>
        <end position="93"/>
    </location>
</feature>
<dbReference type="AlphaFoldDB" id="A0A8H3ZG84"/>
<keyword evidence="6" id="KW-1185">Reference proteome</keyword>
<feature type="compositionally biased region" description="Polar residues" evidence="1">
    <location>
        <begin position="448"/>
        <end position="473"/>
    </location>
</feature>
<feature type="compositionally biased region" description="Polar residues" evidence="1">
    <location>
        <begin position="200"/>
        <end position="209"/>
    </location>
</feature>
<dbReference type="Proteomes" id="UP000433883">
    <property type="component" value="Unassembled WGS sequence"/>
</dbReference>
<evidence type="ECO:0000313" key="4">
    <source>
        <dbReference type="EMBL" id="KAE9992142.1"/>
    </source>
</evidence>
<evidence type="ECO:0000313" key="5">
    <source>
        <dbReference type="Proteomes" id="UP000447873"/>
    </source>
</evidence>
<feature type="compositionally biased region" description="Polar residues" evidence="1">
    <location>
        <begin position="223"/>
        <end position="234"/>
    </location>
</feature>
<dbReference type="Proteomes" id="UP000447873">
    <property type="component" value="Unassembled WGS sequence"/>
</dbReference>
<feature type="compositionally biased region" description="Basic and acidic residues" evidence="1">
    <location>
        <begin position="210"/>
        <end position="222"/>
    </location>
</feature>
<gene>
    <name evidence="2" type="ORF">BLS_005616</name>
    <name evidence="4" type="ORF">EG327_009977</name>
    <name evidence="3" type="ORF">EG328_002471</name>
</gene>
<comment type="caution">
    <text evidence="4">The sequence shown here is derived from an EMBL/GenBank/DDBJ whole genome shotgun (WGS) entry which is preliminary data.</text>
</comment>
<accession>A0A8H3ZG84</accession>
<feature type="region of interest" description="Disordered" evidence="1">
    <location>
        <begin position="529"/>
        <end position="550"/>
    </location>
</feature>
<feature type="compositionally biased region" description="Polar residues" evidence="1">
    <location>
        <begin position="115"/>
        <end position="128"/>
    </location>
</feature>
<protein>
    <submittedName>
        <fullName evidence="4">Uncharacterized protein</fullName>
    </submittedName>
</protein>
<feature type="region of interest" description="Disordered" evidence="1">
    <location>
        <begin position="433"/>
        <end position="473"/>
    </location>
</feature>